<organism evidence="2 3">
    <name type="scientific">Pseudomonas nitroreducens</name>
    <dbReference type="NCBI Taxonomy" id="46680"/>
    <lineage>
        <taxon>Bacteria</taxon>
        <taxon>Pseudomonadati</taxon>
        <taxon>Pseudomonadota</taxon>
        <taxon>Gammaproteobacteria</taxon>
        <taxon>Pseudomonadales</taxon>
        <taxon>Pseudomonadaceae</taxon>
        <taxon>Pseudomonas</taxon>
    </lineage>
</organism>
<dbReference type="PANTHER" id="PTHR36180:SF2">
    <property type="entry name" value="BRO FAMILY PROTEIN"/>
    <property type="match status" value="1"/>
</dbReference>
<dbReference type="PROSITE" id="PS51750">
    <property type="entry name" value="BRO_N"/>
    <property type="match status" value="1"/>
</dbReference>
<feature type="domain" description="Bro-N" evidence="1">
    <location>
        <begin position="1"/>
        <end position="108"/>
    </location>
</feature>
<dbReference type="Proteomes" id="UP000198145">
    <property type="component" value="Unassembled WGS sequence"/>
</dbReference>
<dbReference type="AlphaFoldDB" id="A0A246F9R9"/>
<dbReference type="EMBL" id="NJBA01000003">
    <property type="protein sequence ID" value="OWP51039.1"/>
    <property type="molecule type" value="Genomic_DNA"/>
</dbReference>
<reference evidence="2 3" key="1">
    <citation type="submission" date="2017-06" db="EMBL/GenBank/DDBJ databases">
        <title>Draft genome of Pseudomonas nitroreducens DF05.</title>
        <authorList>
            <person name="Iyer R."/>
        </authorList>
    </citation>
    <scope>NUCLEOTIDE SEQUENCE [LARGE SCALE GENOMIC DNA]</scope>
    <source>
        <strain evidence="2 3">DF05</strain>
    </source>
</reference>
<sequence>MDDGFFPSVFIRHNRPLRATLIDDQAWFVTADLARLMGQYNEQRFRRRLDEDQWRESFIRTQAGNEIPVELISECAVYALLVYFPHPEQRMLRQWISRTVVPALRSEFDDRHDSPRRSQLTWETRQISVLEWQSKLWLDIDELSRWGDPSRGRPVQRFLSRIGVR</sequence>
<dbReference type="SMART" id="SM01040">
    <property type="entry name" value="Bro-N"/>
    <property type="match status" value="1"/>
</dbReference>
<evidence type="ECO:0000313" key="3">
    <source>
        <dbReference type="Proteomes" id="UP000198145"/>
    </source>
</evidence>
<gene>
    <name evidence="2" type="ORF">CEG18_09205</name>
</gene>
<protein>
    <submittedName>
        <fullName evidence="2">Phage antirepressor</fullName>
    </submittedName>
</protein>
<dbReference type="InterPro" id="IPR003497">
    <property type="entry name" value="BRO_N_domain"/>
</dbReference>
<evidence type="ECO:0000313" key="2">
    <source>
        <dbReference type="EMBL" id="OWP51039.1"/>
    </source>
</evidence>
<proteinExistence type="predicted"/>
<dbReference type="PANTHER" id="PTHR36180">
    <property type="entry name" value="DNA-BINDING PROTEIN-RELATED-RELATED"/>
    <property type="match status" value="1"/>
</dbReference>
<evidence type="ECO:0000259" key="1">
    <source>
        <dbReference type="PROSITE" id="PS51750"/>
    </source>
</evidence>
<dbReference type="RefSeq" id="WP_088417228.1">
    <property type="nucleotide sequence ID" value="NZ_NJBA01000003.1"/>
</dbReference>
<comment type="caution">
    <text evidence="2">The sequence shown here is derived from an EMBL/GenBank/DDBJ whole genome shotgun (WGS) entry which is preliminary data.</text>
</comment>
<name>A0A246F9R9_PSENT</name>
<dbReference type="Pfam" id="PF02498">
    <property type="entry name" value="Bro-N"/>
    <property type="match status" value="1"/>
</dbReference>
<accession>A0A246F9R9</accession>